<keyword evidence="3" id="KW-0808">Transferase</keyword>
<evidence type="ECO:0000256" key="5">
    <source>
        <dbReference type="SAM" id="MobiDB-lite"/>
    </source>
</evidence>
<evidence type="ECO:0000256" key="6">
    <source>
        <dbReference type="SAM" id="Phobius"/>
    </source>
</evidence>
<keyword evidence="6" id="KW-0812">Transmembrane</keyword>
<dbReference type="Pfam" id="PF04577">
    <property type="entry name" value="Glyco_transf_61"/>
    <property type="match status" value="1"/>
</dbReference>
<evidence type="ECO:0000256" key="4">
    <source>
        <dbReference type="ARBA" id="ARBA00023180"/>
    </source>
</evidence>
<feature type="transmembrane region" description="Helical" evidence="6">
    <location>
        <begin position="21"/>
        <end position="39"/>
    </location>
</feature>
<protein>
    <submittedName>
        <fullName evidence="8">MATE efflux family protein 6-like</fullName>
    </submittedName>
</protein>
<sequence>MLYDPIFSKSFSRFDQKKIGRLAFFGCAVIALSICTVFKPQFHVGVVFDTASINLQFSSNVGEKDMAVVKDENVSEPLQYLSTSTDTKVKVDRDRAEDTTLRLSTNDTSKDEGVAENIIASESLQLSANDGANDRKVDEDIIKSKPVQSSNDDGVEDGEVAKDRISSVSLFPSTGGDVKDTYIVNDTTGMKPLQSSTGDGIKDVVVINDTLVPEPIEVEAKLIKLVCSLSEPISDYCEIKGDIRIHPNSSTIFVAANQTDSSFKNGTSWVIKPYARKGNEGAMESVKSWTIKVIPSHQSSPSCTTNEHIPAILFSLAGYSGNHFHDFSDIVIPLFSTSRKFDGEVHFLASDYKSWWISKFRGILENLSRHKVKDIDKEEGTLCYKSMIIGLKTRKELGIDHASNTYEGFSMKDFRDFLRSAYSLKRKTVIKLTEKPRMMIISRKKTRTLINESKVTKTAQNMGYEVIVADATLSTDLSKFAELVNSCSVLIGVHGAGLTNMVFLPDNAVVIQIVPLGIEWYAKHDFEEPALDMNIRYMGYKIKVKESSLIQQYSVKSATIRNSLAVNKNGWDVIRTVYLDKQNVILDVRRFRSTLLKALKLLHE</sequence>
<proteinExistence type="predicted"/>
<evidence type="ECO:0000256" key="2">
    <source>
        <dbReference type="ARBA" id="ARBA00022676"/>
    </source>
</evidence>
<evidence type="ECO:0000313" key="9">
    <source>
        <dbReference type="Proteomes" id="UP001237642"/>
    </source>
</evidence>
<comment type="subcellular location">
    <subcellularLocation>
        <location evidence="1">Golgi apparatus membrane</location>
        <topology evidence="1">Single-pass type II membrane protein</topology>
    </subcellularLocation>
</comment>
<gene>
    <name evidence="8" type="ORF">POM88_003866</name>
</gene>
<dbReference type="EMBL" id="JAUIZM010000001">
    <property type="protein sequence ID" value="KAK1404261.1"/>
    <property type="molecule type" value="Genomic_DNA"/>
</dbReference>
<dbReference type="PANTHER" id="PTHR20961">
    <property type="entry name" value="GLYCOSYLTRANSFERASE"/>
    <property type="match status" value="1"/>
</dbReference>
<dbReference type="InterPro" id="IPR049625">
    <property type="entry name" value="Glyco_transf_61_cat"/>
</dbReference>
<accession>A0AAD8JKF8</accession>
<keyword evidence="6" id="KW-0472">Membrane</keyword>
<reference evidence="8" key="1">
    <citation type="submission" date="2023-02" db="EMBL/GenBank/DDBJ databases">
        <title>Genome of toxic invasive species Heracleum sosnowskyi carries increased number of genes despite the absence of recent whole-genome duplications.</title>
        <authorList>
            <person name="Schelkunov M."/>
            <person name="Shtratnikova V."/>
            <person name="Makarenko M."/>
            <person name="Klepikova A."/>
            <person name="Omelchenko D."/>
            <person name="Novikova G."/>
            <person name="Obukhova E."/>
            <person name="Bogdanov V."/>
            <person name="Penin A."/>
            <person name="Logacheva M."/>
        </authorList>
    </citation>
    <scope>NUCLEOTIDE SEQUENCE</scope>
    <source>
        <strain evidence="8">Hsosn_3</strain>
        <tissue evidence="8">Leaf</tissue>
    </source>
</reference>
<evidence type="ECO:0000313" key="8">
    <source>
        <dbReference type="EMBL" id="KAK1404261.1"/>
    </source>
</evidence>
<evidence type="ECO:0000256" key="3">
    <source>
        <dbReference type="ARBA" id="ARBA00022679"/>
    </source>
</evidence>
<evidence type="ECO:0000256" key="1">
    <source>
        <dbReference type="ARBA" id="ARBA00004323"/>
    </source>
</evidence>
<organism evidence="8 9">
    <name type="scientific">Heracleum sosnowskyi</name>
    <dbReference type="NCBI Taxonomy" id="360622"/>
    <lineage>
        <taxon>Eukaryota</taxon>
        <taxon>Viridiplantae</taxon>
        <taxon>Streptophyta</taxon>
        <taxon>Embryophyta</taxon>
        <taxon>Tracheophyta</taxon>
        <taxon>Spermatophyta</taxon>
        <taxon>Magnoliopsida</taxon>
        <taxon>eudicotyledons</taxon>
        <taxon>Gunneridae</taxon>
        <taxon>Pentapetalae</taxon>
        <taxon>asterids</taxon>
        <taxon>campanulids</taxon>
        <taxon>Apiales</taxon>
        <taxon>Apiaceae</taxon>
        <taxon>Apioideae</taxon>
        <taxon>apioid superclade</taxon>
        <taxon>Tordylieae</taxon>
        <taxon>Tordyliinae</taxon>
        <taxon>Heracleum</taxon>
    </lineage>
</organism>
<reference evidence="8" key="2">
    <citation type="submission" date="2023-05" db="EMBL/GenBank/DDBJ databases">
        <authorList>
            <person name="Schelkunov M.I."/>
        </authorList>
    </citation>
    <scope>NUCLEOTIDE SEQUENCE</scope>
    <source>
        <strain evidence="8">Hsosn_3</strain>
        <tissue evidence="8">Leaf</tissue>
    </source>
</reference>
<keyword evidence="9" id="KW-1185">Reference proteome</keyword>
<evidence type="ECO:0000259" key="7">
    <source>
        <dbReference type="Pfam" id="PF04577"/>
    </source>
</evidence>
<keyword evidence="4" id="KW-0325">Glycoprotein</keyword>
<name>A0AAD8JKF8_9APIA</name>
<dbReference type="GO" id="GO:0000139">
    <property type="term" value="C:Golgi membrane"/>
    <property type="evidence" value="ECO:0007669"/>
    <property type="project" value="UniProtKB-SubCell"/>
</dbReference>
<dbReference type="InterPro" id="IPR007657">
    <property type="entry name" value="Glycosyltransferase_61"/>
</dbReference>
<feature type="region of interest" description="Disordered" evidence="5">
    <location>
        <begin position="139"/>
        <end position="159"/>
    </location>
</feature>
<dbReference type="AlphaFoldDB" id="A0AAD8JKF8"/>
<comment type="caution">
    <text evidence="8">The sequence shown here is derived from an EMBL/GenBank/DDBJ whole genome shotgun (WGS) entry which is preliminary data.</text>
</comment>
<keyword evidence="6" id="KW-1133">Transmembrane helix</keyword>
<dbReference type="Proteomes" id="UP001237642">
    <property type="component" value="Unassembled WGS sequence"/>
</dbReference>
<feature type="domain" description="Glycosyltransferase 61 catalytic" evidence="7">
    <location>
        <begin position="406"/>
        <end position="511"/>
    </location>
</feature>
<dbReference type="GO" id="GO:0016763">
    <property type="term" value="F:pentosyltransferase activity"/>
    <property type="evidence" value="ECO:0007669"/>
    <property type="project" value="UniProtKB-ARBA"/>
</dbReference>
<dbReference type="PANTHER" id="PTHR20961:SF149">
    <property type="entry name" value="PROTEIN O-LINKED-MANNOSE BETA-1,4-N-ACETYLGLUCOSAMINYLTRANSFERASE 2-LIKE"/>
    <property type="match status" value="1"/>
</dbReference>
<keyword evidence="2" id="KW-0328">Glycosyltransferase</keyword>